<reference evidence="1" key="1">
    <citation type="submission" date="2024-02" db="EMBL/GenBank/DDBJ databases">
        <title>Complete genome sequence of Xanthomonas sp. 10-10.</title>
        <authorList>
            <person name="Biessy A."/>
            <person name="Ciotola M."/>
            <person name="Cadieux M."/>
            <person name="Soufiane B."/>
            <person name="Laforest M."/>
            <person name="Filion M."/>
        </authorList>
    </citation>
    <scope>NUCLEOTIDE SEQUENCE</scope>
    <source>
        <strain evidence="1">10-10</strain>
    </source>
</reference>
<protein>
    <recommendedName>
        <fullName evidence="2">Integron gene cassette protein</fullName>
    </recommendedName>
</protein>
<accession>A0AAU7P9J1</accession>
<gene>
    <name evidence="1" type="ORF">VZ068_02365</name>
</gene>
<name>A0AAU7P9J1_9XANT</name>
<proteinExistence type="predicted"/>
<evidence type="ECO:0000313" key="1">
    <source>
        <dbReference type="EMBL" id="XBS38410.1"/>
    </source>
</evidence>
<dbReference type="EMBL" id="CP144460">
    <property type="protein sequence ID" value="XBS38410.1"/>
    <property type="molecule type" value="Genomic_DNA"/>
</dbReference>
<sequence>MINAALAASIASTWQQLEAAHGGRATQYMRSILGPAIEIAAKNGQNSLSQEGVSHEFLQDLINAVQALGYGTSLNGHTFTVTW</sequence>
<organism evidence="1">
    <name type="scientific">Xanthomonas sp. 10-10</name>
    <dbReference type="NCBI Taxonomy" id="3115848"/>
    <lineage>
        <taxon>Bacteria</taxon>
        <taxon>Pseudomonadati</taxon>
        <taxon>Pseudomonadota</taxon>
        <taxon>Gammaproteobacteria</taxon>
        <taxon>Lysobacterales</taxon>
        <taxon>Lysobacteraceae</taxon>
        <taxon>Xanthomonas</taxon>
    </lineage>
</organism>
<dbReference type="AlphaFoldDB" id="A0AAU7P9J1"/>
<dbReference type="RefSeq" id="WP_349656791.1">
    <property type="nucleotide sequence ID" value="NZ_CP144460.1"/>
</dbReference>
<evidence type="ECO:0008006" key="2">
    <source>
        <dbReference type="Google" id="ProtNLM"/>
    </source>
</evidence>